<dbReference type="AlphaFoldDB" id="A0A9P1M9H4"/>
<evidence type="ECO:0000256" key="2">
    <source>
        <dbReference type="SAM" id="Phobius"/>
    </source>
</evidence>
<keyword evidence="4" id="KW-1185">Reference proteome</keyword>
<proteinExistence type="predicted"/>
<evidence type="ECO:0000256" key="1">
    <source>
        <dbReference type="SAM" id="MobiDB-lite"/>
    </source>
</evidence>
<feature type="compositionally biased region" description="Basic residues" evidence="1">
    <location>
        <begin position="1"/>
        <end position="15"/>
    </location>
</feature>
<feature type="transmembrane region" description="Helical" evidence="2">
    <location>
        <begin position="100"/>
        <end position="118"/>
    </location>
</feature>
<keyword evidence="2" id="KW-0812">Transmembrane</keyword>
<keyword evidence="2" id="KW-0472">Membrane</keyword>
<dbReference type="Proteomes" id="UP000838763">
    <property type="component" value="Unassembled WGS sequence"/>
</dbReference>
<reference evidence="3" key="1">
    <citation type="submission" date="2022-11" db="EMBL/GenBank/DDBJ databases">
        <authorList>
            <person name="Scott C."/>
            <person name="Bruce N."/>
        </authorList>
    </citation>
    <scope>NUCLEOTIDE SEQUENCE</scope>
</reference>
<protein>
    <submittedName>
        <fullName evidence="3">Uncharacterized protein</fullName>
    </submittedName>
</protein>
<organism evidence="3 4">
    <name type="scientific">Parascedosporium putredinis</name>
    <dbReference type="NCBI Taxonomy" id="1442378"/>
    <lineage>
        <taxon>Eukaryota</taxon>
        <taxon>Fungi</taxon>
        <taxon>Dikarya</taxon>
        <taxon>Ascomycota</taxon>
        <taxon>Pezizomycotina</taxon>
        <taxon>Sordariomycetes</taxon>
        <taxon>Hypocreomycetidae</taxon>
        <taxon>Microascales</taxon>
        <taxon>Microascaceae</taxon>
        <taxon>Parascedosporium</taxon>
    </lineage>
</organism>
<dbReference type="EMBL" id="CALLCH030000012">
    <property type="protein sequence ID" value="CAI4214731.1"/>
    <property type="molecule type" value="Genomic_DNA"/>
</dbReference>
<feature type="region of interest" description="Disordered" evidence="1">
    <location>
        <begin position="1"/>
        <end position="24"/>
    </location>
</feature>
<accession>A0A9P1M9H4</accession>
<comment type="caution">
    <text evidence="3">The sequence shown here is derived from an EMBL/GenBank/DDBJ whole genome shotgun (WGS) entry which is preliminary data.</text>
</comment>
<name>A0A9P1M9H4_9PEZI</name>
<gene>
    <name evidence="3" type="ORF">PPNO1_LOCUS4463</name>
</gene>
<keyword evidence="2" id="KW-1133">Transmembrane helix</keyword>
<evidence type="ECO:0000313" key="4">
    <source>
        <dbReference type="Proteomes" id="UP000838763"/>
    </source>
</evidence>
<evidence type="ECO:0000313" key="3">
    <source>
        <dbReference type="EMBL" id="CAI4214731.1"/>
    </source>
</evidence>
<sequence length="203" mass="22644">MPFRCRHHHRERYSRRRDPQRRTPAHLARGLEAAKAVQICLVLAQLGIAIPISAWYRTIEGGHTACHGPGKQWFVRSSALLLPRDHVLLRSALAYFKTSFDWVLALSGLAITAYFAFMGKIAGGYKSVQFMKGAVVGDALCLGMQIFAFITSKHIASRCNLQGPRHRTWKIDHGGQSHVHDDAPSMPCMNLPKMLVIVSVFVA</sequence>